<protein>
    <recommendedName>
        <fullName evidence="5">Trafficking protein particle complex subunit</fullName>
    </recommendedName>
</protein>
<dbReference type="Pfam" id="PF04051">
    <property type="entry name" value="TRAPP"/>
    <property type="match status" value="1"/>
</dbReference>
<dbReference type="GO" id="GO:0006888">
    <property type="term" value="P:endoplasmic reticulum to Golgi vesicle-mediated transport"/>
    <property type="evidence" value="ECO:0007669"/>
    <property type="project" value="TreeGrafter"/>
</dbReference>
<dbReference type="CDD" id="cd14944">
    <property type="entry name" value="TRAPPC6A_Trs33"/>
    <property type="match status" value="1"/>
</dbReference>
<dbReference type="Proteomes" id="UP000245591">
    <property type="component" value="Unassembled WGS sequence"/>
</dbReference>
<accession>A0A2U1JDM2</accession>
<comment type="caution">
    <text evidence="3">The sequence shown here is derived from an EMBL/GenBank/DDBJ whole genome shotgun (WGS) entry which is preliminary data.</text>
</comment>
<keyword evidence="4" id="KW-1185">Reference proteome</keyword>
<dbReference type="InterPro" id="IPR024096">
    <property type="entry name" value="NO_sig/Golgi_transp_ligand-bd"/>
</dbReference>
<evidence type="ECO:0000313" key="4">
    <source>
        <dbReference type="Proteomes" id="UP000245591"/>
    </source>
</evidence>
<dbReference type="AlphaFoldDB" id="A0A2U1JDM2"/>
<dbReference type="EMBL" id="MBFU01000025">
    <property type="protein sequence ID" value="PWA03196.1"/>
    <property type="molecule type" value="Genomic_DNA"/>
</dbReference>
<name>A0A2U1JDM2_SMIAN</name>
<evidence type="ECO:0000313" key="2">
    <source>
        <dbReference type="EMBL" id="PWA02425.1"/>
    </source>
</evidence>
<sequence>MSVASAINLLRNLKLDNSKTQQEPVQINETFLELFLIELINSTVSASLSEISKTRNLVLSSNNSQDLSPKANSETFNPVEQELIQSGLTEHEKLLIEKKLDEIGFRVGQKISERYTAEIQRFVDAIGVIKFICKEIWYSLFNKQIDNLKTNHKGIYIIQDLRFKWITKISNYQTNSLAKEKTSQYLHLVTGMLRGILERVGITSTVTFDIEDSPQCSFQIKITKSRLGV</sequence>
<dbReference type="EMBL" id="MBFU01000078">
    <property type="protein sequence ID" value="PWA02425.1"/>
    <property type="molecule type" value="Genomic_DNA"/>
</dbReference>
<evidence type="ECO:0008006" key="5">
    <source>
        <dbReference type="Google" id="ProtNLM"/>
    </source>
</evidence>
<dbReference type="PANTHER" id="PTHR12817:SF0">
    <property type="entry name" value="GEO08327P1"/>
    <property type="match status" value="1"/>
</dbReference>
<evidence type="ECO:0000256" key="1">
    <source>
        <dbReference type="ARBA" id="ARBA00006218"/>
    </source>
</evidence>
<comment type="similarity">
    <text evidence="1">Belongs to the TRAPP small subunits family. BET3 subfamily.</text>
</comment>
<proteinExistence type="inferred from homology"/>
<dbReference type="GO" id="GO:0005801">
    <property type="term" value="C:cis-Golgi network"/>
    <property type="evidence" value="ECO:0007669"/>
    <property type="project" value="TreeGrafter"/>
</dbReference>
<dbReference type="PANTHER" id="PTHR12817">
    <property type="entry name" value="TRAFFICKING PROTEIN PARTICLE COMPLEX SUBUNIT 6B"/>
    <property type="match status" value="1"/>
</dbReference>
<dbReference type="InterPro" id="IPR037992">
    <property type="entry name" value="TRAPPC6/Trs33"/>
</dbReference>
<dbReference type="Gene3D" id="3.30.1380.20">
    <property type="entry name" value="Trafficking protein particle complex subunit 3"/>
    <property type="match status" value="1"/>
</dbReference>
<evidence type="ECO:0000313" key="3">
    <source>
        <dbReference type="EMBL" id="PWA03196.1"/>
    </source>
</evidence>
<dbReference type="GO" id="GO:0005802">
    <property type="term" value="C:trans-Golgi network"/>
    <property type="evidence" value="ECO:0007669"/>
    <property type="project" value="TreeGrafter"/>
</dbReference>
<gene>
    <name evidence="3" type="ORF">BB558_000613</name>
    <name evidence="2" type="ORF">BB558_001442</name>
</gene>
<organism evidence="3 4">
    <name type="scientific">Smittium angustum</name>
    <dbReference type="NCBI Taxonomy" id="133377"/>
    <lineage>
        <taxon>Eukaryota</taxon>
        <taxon>Fungi</taxon>
        <taxon>Fungi incertae sedis</taxon>
        <taxon>Zoopagomycota</taxon>
        <taxon>Kickxellomycotina</taxon>
        <taxon>Harpellomycetes</taxon>
        <taxon>Harpellales</taxon>
        <taxon>Legeriomycetaceae</taxon>
        <taxon>Smittium</taxon>
    </lineage>
</organism>
<dbReference type="InterPro" id="IPR007194">
    <property type="entry name" value="TRAPP_component"/>
</dbReference>
<dbReference type="SUPFAM" id="SSF111126">
    <property type="entry name" value="Ligand-binding domain in the NO signalling and Golgi transport"/>
    <property type="match status" value="1"/>
</dbReference>
<dbReference type="GO" id="GO:0030008">
    <property type="term" value="C:TRAPP complex"/>
    <property type="evidence" value="ECO:0007669"/>
    <property type="project" value="TreeGrafter"/>
</dbReference>
<reference evidence="3 4" key="1">
    <citation type="journal article" date="2018" name="MBio">
        <title>Comparative Genomics Reveals the Core Gene Toolbox for the Fungus-Insect Symbiosis.</title>
        <authorList>
            <person name="Wang Y."/>
            <person name="Stata M."/>
            <person name="Wang W."/>
            <person name="Stajich J.E."/>
            <person name="White M.M."/>
            <person name="Moncalvo J.M."/>
        </authorList>
    </citation>
    <scope>NUCLEOTIDE SEQUENCE [LARGE SCALE GENOMIC DNA]</scope>
    <source>
        <strain evidence="3 4">AUS-126-30</strain>
    </source>
</reference>